<keyword evidence="6" id="KW-1133">Transmembrane helix</keyword>
<evidence type="ECO:0000256" key="5">
    <source>
        <dbReference type="ARBA" id="ARBA00022833"/>
    </source>
</evidence>
<accession>A0ABQ9NTQ0</accession>
<evidence type="ECO:0000256" key="3">
    <source>
        <dbReference type="ARBA" id="ARBA00022723"/>
    </source>
</evidence>
<keyword evidence="7" id="KW-0472">Membrane</keyword>
<evidence type="ECO:0000259" key="9">
    <source>
        <dbReference type="PROSITE" id="PS50089"/>
    </source>
</evidence>
<comment type="caution">
    <text evidence="10">The sequence shown here is derived from an EMBL/GenBank/DDBJ whole genome shotgun (WGS) entry which is preliminary data.</text>
</comment>
<evidence type="ECO:0000256" key="7">
    <source>
        <dbReference type="ARBA" id="ARBA00023136"/>
    </source>
</evidence>
<dbReference type="EMBL" id="JAPDRL010000025">
    <property type="protein sequence ID" value="KAJ9665799.1"/>
    <property type="molecule type" value="Genomic_DNA"/>
</dbReference>
<feature type="domain" description="RING-type" evidence="9">
    <location>
        <begin position="293"/>
        <end position="339"/>
    </location>
</feature>
<name>A0ABQ9NTQ0_9PEZI</name>
<dbReference type="Gene3D" id="3.30.40.10">
    <property type="entry name" value="Zinc/RING finger domain, C3HC4 (zinc finger)"/>
    <property type="match status" value="1"/>
</dbReference>
<organism evidence="10 11">
    <name type="scientific">Coniosporium apollinis</name>
    <dbReference type="NCBI Taxonomy" id="61459"/>
    <lineage>
        <taxon>Eukaryota</taxon>
        <taxon>Fungi</taxon>
        <taxon>Dikarya</taxon>
        <taxon>Ascomycota</taxon>
        <taxon>Pezizomycotina</taxon>
        <taxon>Dothideomycetes</taxon>
        <taxon>Dothideomycetes incertae sedis</taxon>
        <taxon>Coniosporium</taxon>
    </lineage>
</organism>
<dbReference type="PROSITE" id="PS50089">
    <property type="entry name" value="ZF_RING_2"/>
    <property type="match status" value="1"/>
</dbReference>
<comment type="subcellular location">
    <subcellularLocation>
        <location evidence="1">Membrane</location>
    </subcellularLocation>
</comment>
<dbReference type="SUPFAM" id="SSF57850">
    <property type="entry name" value="RING/U-box"/>
    <property type="match status" value="1"/>
</dbReference>
<evidence type="ECO:0000256" key="1">
    <source>
        <dbReference type="ARBA" id="ARBA00004370"/>
    </source>
</evidence>
<keyword evidence="5" id="KW-0862">Zinc</keyword>
<dbReference type="Proteomes" id="UP001172684">
    <property type="component" value="Unassembled WGS sequence"/>
</dbReference>
<evidence type="ECO:0000313" key="11">
    <source>
        <dbReference type="Proteomes" id="UP001172684"/>
    </source>
</evidence>
<keyword evidence="3" id="KW-0479">Metal-binding</keyword>
<dbReference type="InterPro" id="IPR013083">
    <property type="entry name" value="Znf_RING/FYVE/PHD"/>
</dbReference>
<proteinExistence type="predicted"/>
<dbReference type="PANTHER" id="PTHR46539">
    <property type="entry name" value="E3 UBIQUITIN-PROTEIN LIGASE ATL42"/>
    <property type="match status" value="1"/>
</dbReference>
<reference evidence="10" key="1">
    <citation type="submission" date="2022-10" db="EMBL/GenBank/DDBJ databases">
        <title>Culturing micro-colonial fungi from biological soil crusts in the Mojave desert and describing Neophaeococcomyces mojavensis, and introducing the new genera and species Taxawa tesnikishii.</title>
        <authorList>
            <person name="Kurbessoian T."/>
            <person name="Stajich J.E."/>
        </authorList>
    </citation>
    <scope>NUCLEOTIDE SEQUENCE</scope>
    <source>
        <strain evidence="10">TK_1</strain>
    </source>
</reference>
<protein>
    <recommendedName>
        <fullName evidence="9">RING-type domain-containing protein</fullName>
    </recommendedName>
</protein>
<evidence type="ECO:0000313" key="10">
    <source>
        <dbReference type="EMBL" id="KAJ9665799.1"/>
    </source>
</evidence>
<keyword evidence="11" id="KW-1185">Reference proteome</keyword>
<evidence type="ECO:0000256" key="4">
    <source>
        <dbReference type="ARBA" id="ARBA00022771"/>
    </source>
</evidence>
<sequence length="344" mass="38689">MDQLARLIRPPPAAAREWANDEGDYDNARQMIKEIIKFLRIRTVGTVLAVDYRDPSGWNGQQNRILIVTAVWSDDDGWHHQARELHHVFPERPGTYTINGLDWCYTPPRGDVKLPKSEDLLELLGPFSRVCPIVIVNPSAREICEVLGKCPVGGCVNGLVYAKREELQNHERHSNLVISCDSDFVCEAGTSCQCCVGTSAAREDAAFFNMYDAGPIRQSWIQERYNTVNESRAAVGYEPLQPRWRDWEFSLDRPSRHGGTGSLVTQATIKSFRCDLESTAWSTKSENGNPVECSICREPLVDGHCQHLTVLPCSPVQHIFHSECAEKWLMMSAICPMCRATVAK</sequence>
<dbReference type="PANTHER" id="PTHR46539:SF1">
    <property type="entry name" value="E3 UBIQUITIN-PROTEIN LIGASE ATL42"/>
    <property type="match status" value="1"/>
</dbReference>
<dbReference type="Pfam" id="PF13639">
    <property type="entry name" value="zf-RING_2"/>
    <property type="match status" value="1"/>
</dbReference>
<dbReference type="InterPro" id="IPR001841">
    <property type="entry name" value="Znf_RING"/>
</dbReference>
<keyword evidence="4 8" id="KW-0863">Zinc-finger</keyword>
<evidence type="ECO:0000256" key="6">
    <source>
        <dbReference type="ARBA" id="ARBA00022989"/>
    </source>
</evidence>
<evidence type="ECO:0000256" key="8">
    <source>
        <dbReference type="PROSITE-ProRule" id="PRU00175"/>
    </source>
</evidence>
<gene>
    <name evidence="10" type="ORF">H2201_004107</name>
</gene>
<evidence type="ECO:0000256" key="2">
    <source>
        <dbReference type="ARBA" id="ARBA00022692"/>
    </source>
</evidence>
<keyword evidence="2" id="KW-0812">Transmembrane</keyword>